<dbReference type="InterPro" id="IPR001478">
    <property type="entry name" value="PDZ"/>
</dbReference>
<evidence type="ECO:0000259" key="12">
    <source>
        <dbReference type="SMART" id="SM00228"/>
    </source>
</evidence>
<dbReference type="Pfam" id="PF02163">
    <property type="entry name" value="Peptidase_M50"/>
    <property type="match status" value="2"/>
</dbReference>
<evidence type="ECO:0000256" key="3">
    <source>
        <dbReference type="ARBA" id="ARBA00007931"/>
    </source>
</evidence>
<dbReference type="EMBL" id="BNJJ01000005">
    <property type="protein sequence ID" value="GHO84341.1"/>
    <property type="molecule type" value="Genomic_DNA"/>
</dbReference>
<keyword evidence="5 11" id="KW-0812">Transmembrane</keyword>
<dbReference type="PANTHER" id="PTHR42837:SF2">
    <property type="entry name" value="MEMBRANE METALLOPROTEASE ARASP2, CHLOROPLASTIC-RELATED"/>
    <property type="match status" value="1"/>
</dbReference>
<keyword evidence="4" id="KW-0645">Protease</keyword>
<comment type="subcellular location">
    <subcellularLocation>
        <location evidence="2">Membrane</location>
        <topology evidence="2">Multi-pass membrane protein</topology>
    </subcellularLocation>
</comment>
<evidence type="ECO:0000256" key="7">
    <source>
        <dbReference type="ARBA" id="ARBA00022833"/>
    </source>
</evidence>
<comment type="similarity">
    <text evidence="3">Belongs to the peptidase M50B family.</text>
</comment>
<evidence type="ECO:0000256" key="4">
    <source>
        <dbReference type="ARBA" id="ARBA00022670"/>
    </source>
</evidence>
<evidence type="ECO:0000256" key="10">
    <source>
        <dbReference type="ARBA" id="ARBA00023136"/>
    </source>
</evidence>
<evidence type="ECO:0000256" key="8">
    <source>
        <dbReference type="ARBA" id="ARBA00022989"/>
    </source>
</evidence>
<dbReference type="InterPro" id="IPR004387">
    <property type="entry name" value="Pept_M50_Zn"/>
</dbReference>
<dbReference type="Gene3D" id="2.30.42.10">
    <property type="match status" value="1"/>
</dbReference>
<keyword evidence="8 11" id="KW-1133">Transmembrane helix</keyword>
<comment type="caution">
    <text evidence="13">The sequence shown here is derived from an EMBL/GenBank/DDBJ whole genome shotgun (WGS) entry which is preliminary data.</text>
</comment>
<accession>A0ABQ3VFU1</accession>
<dbReference type="SMART" id="SM00228">
    <property type="entry name" value="PDZ"/>
    <property type="match status" value="1"/>
</dbReference>
<evidence type="ECO:0000256" key="9">
    <source>
        <dbReference type="ARBA" id="ARBA00023049"/>
    </source>
</evidence>
<comment type="cofactor">
    <cofactor evidence="1">
        <name>Zn(2+)</name>
        <dbReference type="ChEBI" id="CHEBI:29105"/>
    </cofactor>
</comment>
<feature type="transmembrane region" description="Helical" evidence="11">
    <location>
        <begin position="373"/>
        <end position="392"/>
    </location>
</feature>
<dbReference type="CDD" id="cd06163">
    <property type="entry name" value="S2P-M50_PDZ_RseP-like"/>
    <property type="match status" value="1"/>
</dbReference>
<evidence type="ECO:0000313" key="14">
    <source>
        <dbReference type="Proteomes" id="UP000635565"/>
    </source>
</evidence>
<feature type="transmembrane region" description="Helical" evidence="11">
    <location>
        <begin position="321"/>
        <end position="342"/>
    </location>
</feature>
<protein>
    <submittedName>
        <fullName evidence="13">Zinc metalloprotease Lmo1318</fullName>
    </submittedName>
</protein>
<keyword evidence="6" id="KW-0378">Hydrolase</keyword>
<dbReference type="SUPFAM" id="SSF50156">
    <property type="entry name" value="PDZ domain-like"/>
    <property type="match status" value="1"/>
</dbReference>
<sequence length="399" mass="43045">MSWYILAVVPVLGLLVFVHELGHFIAAKWAGIRVDEFAMGFPPNIVGFRKRERGGWEVLWFGRGSSVMDTSNIQNPFGNASDVPTAPPTRTLYSLNLLPLGGYVRMVGENGDAVDENGRYDEGSFAAKTAGKRIIVLCAGVFMNFLLGIALFTIAYGLGEPMPTPTAVIGTVQANSPAAVAGLRTDDTVVAVNGKAVKDFNAMSTAVTQIINADKGKNDHIPIHLTIRRGQQGGTQEVIVNARTHPPQGQGYMGVGAKVLTMHYPLWEAPFRGIAHTFDFIHQYLSIIGKMIIGAIQPQFSGPVGIAQVTQSVAEQTPVVGWWPILSLTAALSLNLAIFNILPFPALDGGRVFLVLVEILRGGKRLKPEREGLINLVGFALLLVLMIVVTVSDLMHWNG</sequence>
<evidence type="ECO:0000256" key="6">
    <source>
        <dbReference type="ARBA" id="ARBA00022801"/>
    </source>
</evidence>
<dbReference type="GO" id="GO:0008237">
    <property type="term" value="F:metallopeptidase activity"/>
    <property type="evidence" value="ECO:0007669"/>
    <property type="project" value="UniProtKB-KW"/>
</dbReference>
<dbReference type="Pfam" id="PF17820">
    <property type="entry name" value="PDZ_6"/>
    <property type="match status" value="1"/>
</dbReference>
<reference evidence="13 14" key="1">
    <citation type="journal article" date="2021" name="Int. J. Syst. Evol. Microbiol.">
        <title>Reticulibacter mediterranei gen. nov., sp. nov., within the new family Reticulibacteraceae fam. nov., and Ktedonospora formicarum gen. nov., sp. nov., Ktedonobacter robiniae sp. nov., Dictyobacter formicarum sp. nov. and Dictyobacter arantiisoli sp. nov., belonging to the class Ktedonobacteria.</title>
        <authorList>
            <person name="Yabe S."/>
            <person name="Zheng Y."/>
            <person name="Wang C.M."/>
            <person name="Sakai Y."/>
            <person name="Abe K."/>
            <person name="Yokota A."/>
            <person name="Donadio S."/>
            <person name="Cavaletti L."/>
            <person name="Monciardini P."/>
        </authorList>
    </citation>
    <scope>NUCLEOTIDE SEQUENCE [LARGE SCALE GENOMIC DNA]</scope>
    <source>
        <strain evidence="13 14">SOSP1-9</strain>
    </source>
</reference>
<name>A0ABQ3VFU1_9CHLR</name>
<keyword evidence="10 11" id="KW-0472">Membrane</keyword>
<gene>
    <name evidence="13" type="ORF">KSZ_23470</name>
</gene>
<evidence type="ECO:0000256" key="2">
    <source>
        <dbReference type="ARBA" id="ARBA00004141"/>
    </source>
</evidence>
<evidence type="ECO:0000256" key="5">
    <source>
        <dbReference type="ARBA" id="ARBA00022692"/>
    </source>
</evidence>
<dbReference type="InterPro" id="IPR008915">
    <property type="entry name" value="Peptidase_M50"/>
</dbReference>
<dbReference type="PANTHER" id="PTHR42837">
    <property type="entry name" value="REGULATOR OF SIGMA-E PROTEASE RSEP"/>
    <property type="match status" value="1"/>
</dbReference>
<dbReference type="InterPro" id="IPR036034">
    <property type="entry name" value="PDZ_sf"/>
</dbReference>
<dbReference type="RefSeq" id="WP_201361963.1">
    <property type="nucleotide sequence ID" value="NZ_BNJJ01000005.1"/>
</dbReference>
<feature type="transmembrane region" description="Helical" evidence="11">
    <location>
        <begin position="6"/>
        <end position="26"/>
    </location>
</feature>
<dbReference type="Proteomes" id="UP000635565">
    <property type="component" value="Unassembled WGS sequence"/>
</dbReference>
<evidence type="ECO:0000256" key="1">
    <source>
        <dbReference type="ARBA" id="ARBA00001947"/>
    </source>
</evidence>
<organism evidence="13 14">
    <name type="scientific">Dictyobacter formicarum</name>
    <dbReference type="NCBI Taxonomy" id="2778368"/>
    <lineage>
        <taxon>Bacteria</taxon>
        <taxon>Bacillati</taxon>
        <taxon>Chloroflexota</taxon>
        <taxon>Ktedonobacteria</taxon>
        <taxon>Ktedonobacterales</taxon>
        <taxon>Dictyobacteraceae</taxon>
        <taxon>Dictyobacter</taxon>
    </lineage>
</organism>
<feature type="transmembrane region" description="Helical" evidence="11">
    <location>
        <begin position="134"/>
        <end position="158"/>
    </location>
</feature>
<dbReference type="InterPro" id="IPR041489">
    <property type="entry name" value="PDZ_6"/>
</dbReference>
<keyword evidence="14" id="KW-1185">Reference proteome</keyword>
<evidence type="ECO:0000313" key="13">
    <source>
        <dbReference type="EMBL" id="GHO84341.1"/>
    </source>
</evidence>
<evidence type="ECO:0000256" key="11">
    <source>
        <dbReference type="SAM" id="Phobius"/>
    </source>
</evidence>
<keyword evidence="7" id="KW-0862">Zinc</keyword>
<feature type="domain" description="PDZ" evidence="12">
    <location>
        <begin position="148"/>
        <end position="231"/>
    </location>
</feature>
<proteinExistence type="inferred from homology"/>
<keyword evidence="9 13" id="KW-0482">Metalloprotease</keyword>